<keyword evidence="1" id="KW-0732">Signal</keyword>
<reference evidence="2" key="1">
    <citation type="submission" date="2023-07" db="EMBL/GenBank/DDBJ databases">
        <title>Genomic Encyclopedia of Type Strains, Phase IV (KMG-IV): sequencing the most valuable type-strain genomes for metagenomic binning, comparative biology and taxonomic classification.</title>
        <authorList>
            <person name="Goeker M."/>
        </authorList>
    </citation>
    <scope>NUCLEOTIDE SEQUENCE</scope>
    <source>
        <strain evidence="2">DSM 26174</strain>
    </source>
</reference>
<name>A0AAE3XP95_9BACT</name>
<evidence type="ECO:0000313" key="2">
    <source>
        <dbReference type="EMBL" id="MDR6240097.1"/>
    </source>
</evidence>
<dbReference type="PROSITE" id="PS51257">
    <property type="entry name" value="PROKAR_LIPOPROTEIN"/>
    <property type="match status" value="1"/>
</dbReference>
<dbReference type="AlphaFoldDB" id="A0AAE3XP95"/>
<protein>
    <recommendedName>
        <fullName evidence="4">YD repeat-containing protein</fullName>
    </recommendedName>
</protein>
<feature type="signal peptide" evidence="1">
    <location>
        <begin position="1"/>
        <end position="22"/>
    </location>
</feature>
<dbReference type="Proteomes" id="UP001185092">
    <property type="component" value="Unassembled WGS sequence"/>
</dbReference>
<feature type="chain" id="PRO_5042125560" description="YD repeat-containing protein" evidence="1">
    <location>
        <begin position="23"/>
        <end position="312"/>
    </location>
</feature>
<dbReference type="EMBL" id="JAVDQD010000003">
    <property type="protein sequence ID" value="MDR6240097.1"/>
    <property type="molecule type" value="Genomic_DNA"/>
</dbReference>
<keyword evidence="3" id="KW-1185">Reference proteome</keyword>
<sequence>MMTNKTIFNPFLWVVLSFIAFSCDNEGTEESTQSEIARRVTTEYVAGPSGIAIERDEFVYDGDKLSEIIWSMDNSGDGWKEISKMFYEYEGNRVNVYTQSQSEPLETPELAESLLFENGRLVERTDYVHTRYVYNGDRMQYIQIYESAGDAQWYKNYTIEYAGDKVVRISSEYDENYEYASGPAIEEFTYEGDKLVKMVKTLLYNDKWQNMIMVNYTYEGDKVSVIEEYGWNSMLDDWAISNTLTHKYDEYGDLVSFTEGIYTSTYEYESGKGNVTDVIKHSRELHKYPTPRRQKKSESKYKSLLPLINSQR</sequence>
<accession>A0AAE3XP95</accession>
<organism evidence="2 3">
    <name type="scientific">Aureibacter tunicatorum</name>
    <dbReference type="NCBI Taxonomy" id="866807"/>
    <lineage>
        <taxon>Bacteria</taxon>
        <taxon>Pseudomonadati</taxon>
        <taxon>Bacteroidota</taxon>
        <taxon>Cytophagia</taxon>
        <taxon>Cytophagales</taxon>
        <taxon>Persicobacteraceae</taxon>
        <taxon>Aureibacter</taxon>
    </lineage>
</organism>
<comment type="caution">
    <text evidence="2">The sequence shown here is derived from an EMBL/GenBank/DDBJ whole genome shotgun (WGS) entry which is preliminary data.</text>
</comment>
<evidence type="ECO:0008006" key="4">
    <source>
        <dbReference type="Google" id="ProtNLM"/>
    </source>
</evidence>
<proteinExistence type="predicted"/>
<dbReference type="RefSeq" id="WP_309939938.1">
    <property type="nucleotide sequence ID" value="NZ_AP025305.1"/>
</dbReference>
<evidence type="ECO:0000256" key="1">
    <source>
        <dbReference type="SAM" id="SignalP"/>
    </source>
</evidence>
<gene>
    <name evidence="2" type="ORF">HNQ88_003145</name>
</gene>
<evidence type="ECO:0000313" key="3">
    <source>
        <dbReference type="Proteomes" id="UP001185092"/>
    </source>
</evidence>